<reference evidence="1" key="1">
    <citation type="submission" date="2016-02" db="EMBL/GenBank/DDBJ databases">
        <title>WGS assembly of Manihot esculenta.</title>
        <authorList>
            <person name="Bredeson J.V."/>
            <person name="Prochnik S.E."/>
            <person name="Lyons J.B."/>
            <person name="Schmutz J."/>
            <person name="Grimwood J."/>
            <person name="Vrebalov J."/>
            <person name="Bart R.S."/>
            <person name="Amuge T."/>
            <person name="Ferguson M.E."/>
            <person name="Green R."/>
            <person name="Putnam N."/>
            <person name="Stites J."/>
            <person name="Rounsley S."/>
            <person name="Rokhsar D.S."/>
        </authorList>
    </citation>
    <scope>NUCLEOTIDE SEQUENCE [LARGE SCALE GENOMIC DNA]</scope>
    <source>
        <tissue evidence="1">Leaf</tissue>
    </source>
</reference>
<organism evidence="1">
    <name type="scientific">Manihot esculenta</name>
    <name type="common">Cassava</name>
    <name type="synonym">Jatropha manihot</name>
    <dbReference type="NCBI Taxonomy" id="3983"/>
    <lineage>
        <taxon>Eukaryota</taxon>
        <taxon>Viridiplantae</taxon>
        <taxon>Streptophyta</taxon>
        <taxon>Embryophyta</taxon>
        <taxon>Tracheophyta</taxon>
        <taxon>Spermatophyta</taxon>
        <taxon>Magnoliopsida</taxon>
        <taxon>eudicotyledons</taxon>
        <taxon>Gunneridae</taxon>
        <taxon>Pentapetalae</taxon>
        <taxon>rosids</taxon>
        <taxon>fabids</taxon>
        <taxon>Malpighiales</taxon>
        <taxon>Euphorbiaceae</taxon>
        <taxon>Crotonoideae</taxon>
        <taxon>Manihoteae</taxon>
        <taxon>Manihot</taxon>
    </lineage>
</organism>
<accession>A0A2C9VMG4</accession>
<dbReference type="EMBL" id="CM004392">
    <property type="protein sequence ID" value="OAY46777.1"/>
    <property type="molecule type" value="Genomic_DNA"/>
</dbReference>
<gene>
    <name evidence="1" type="ORF">MANES_06G026600</name>
</gene>
<evidence type="ECO:0000313" key="1">
    <source>
        <dbReference type="EMBL" id="OAY46777.1"/>
    </source>
</evidence>
<dbReference type="AlphaFoldDB" id="A0A2C9VMG4"/>
<proteinExistence type="predicted"/>
<protein>
    <submittedName>
        <fullName evidence="1">Uncharacterized protein</fullName>
    </submittedName>
</protein>
<name>A0A2C9VMG4_MANES</name>
<sequence length="36" mass="4342">MERMLQTCSKLPIAGNLFAYWQEDKCKLYIFIFRAL</sequence>